<keyword evidence="4 7" id="KW-0862">Zinc</keyword>
<gene>
    <name evidence="7" type="primary">gluQ</name>
    <name evidence="10" type="ORF">C8R21_11395</name>
</gene>
<comment type="similarity">
    <text evidence="7">Belongs to the class-I aminoacyl-tRNA synthetase family. GluQ subfamily.</text>
</comment>
<proteinExistence type="inferred from homology"/>
<reference evidence="10 11" key="1">
    <citation type="submission" date="2018-04" db="EMBL/GenBank/DDBJ databases">
        <title>Active sludge and wastewater microbial communities from Klosterneuburg, Austria.</title>
        <authorList>
            <person name="Wagner M."/>
        </authorList>
    </citation>
    <scope>NUCLEOTIDE SEQUENCE [LARGE SCALE GENOMIC DNA]</scope>
    <source>
        <strain evidence="10 11">Nl12</strain>
    </source>
</reference>
<dbReference type="InterPro" id="IPR022380">
    <property type="entry name" value="Glu-Q_tRNA(Asp)_Synthase"/>
</dbReference>
<feature type="binding site" evidence="7">
    <location>
        <position position="243"/>
    </location>
    <ligand>
        <name>ATP</name>
        <dbReference type="ChEBI" id="CHEBI:30616"/>
    </ligand>
</feature>
<feature type="binding site" evidence="7">
    <location>
        <position position="130"/>
    </location>
    <ligand>
        <name>Zn(2+)</name>
        <dbReference type="ChEBI" id="CHEBI:29105"/>
    </ligand>
</feature>
<evidence type="ECO:0000313" key="10">
    <source>
        <dbReference type="EMBL" id="PTQ80897.1"/>
    </source>
</evidence>
<feature type="binding site" evidence="7">
    <location>
        <position position="108"/>
    </location>
    <ligand>
        <name>Zn(2+)</name>
        <dbReference type="ChEBI" id="CHEBI:29105"/>
    </ligand>
</feature>
<dbReference type="GO" id="GO:0008270">
    <property type="term" value="F:zinc ion binding"/>
    <property type="evidence" value="ECO:0007669"/>
    <property type="project" value="UniProtKB-UniRule"/>
</dbReference>
<dbReference type="PANTHER" id="PTHR43311">
    <property type="entry name" value="GLUTAMATE--TRNA LIGASE"/>
    <property type="match status" value="1"/>
</dbReference>
<dbReference type="Pfam" id="PF00749">
    <property type="entry name" value="tRNA-synt_1c"/>
    <property type="match status" value="1"/>
</dbReference>
<dbReference type="GO" id="GO:0004818">
    <property type="term" value="F:glutamate-tRNA ligase activity"/>
    <property type="evidence" value="ECO:0007669"/>
    <property type="project" value="TreeGrafter"/>
</dbReference>
<dbReference type="EMBL" id="QAOK01000013">
    <property type="protein sequence ID" value="PTQ80897.1"/>
    <property type="molecule type" value="Genomic_DNA"/>
</dbReference>
<keyword evidence="5 7" id="KW-0067">ATP-binding</keyword>
<dbReference type="NCBIfam" id="TIGR03838">
    <property type="entry name" value="queuosine_YadB"/>
    <property type="match status" value="1"/>
</dbReference>
<evidence type="ECO:0000256" key="2">
    <source>
        <dbReference type="ARBA" id="ARBA00022723"/>
    </source>
</evidence>
<dbReference type="InterPro" id="IPR014729">
    <property type="entry name" value="Rossmann-like_a/b/a_fold"/>
</dbReference>
<evidence type="ECO:0000256" key="1">
    <source>
        <dbReference type="ARBA" id="ARBA00022598"/>
    </source>
</evidence>
<feature type="binding site" evidence="7">
    <location>
        <position position="106"/>
    </location>
    <ligand>
        <name>Zn(2+)</name>
        <dbReference type="ChEBI" id="CHEBI:29105"/>
    </ligand>
</feature>
<keyword evidence="1 7" id="KW-0436">Ligase</keyword>
<dbReference type="GO" id="GO:0005829">
    <property type="term" value="C:cytosol"/>
    <property type="evidence" value="ECO:0007669"/>
    <property type="project" value="TreeGrafter"/>
</dbReference>
<feature type="short sequence motif" description="'HIGH' region" evidence="7">
    <location>
        <begin position="17"/>
        <end position="27"/>
    </location>
</feature>
<evidence type="ECO:0000259" key="9">
    <source>
        <dbReference type="Pfam" id="PF00749"/>
    </source>
</evidence>
<protein>
    <recommendedName>
        <fullName evidence="7">Glutamyl-Q tRNA(Asp) synthetase</fullName>
        <shortName evidence="7">Glu-Q-RSs</shortName>
        <ecNumber evidence="7">6.1.1.-</ecNumber>
    </recommendedName>
</protein>
<dbReference type="Gene3D" id="3.40.50.620">
    <property type="entry name" value="HUPs"/>
    <property type="match status" value="1"/>
</dbReference>
<evidence type="ECO:0000256" key="8">
    <source>
        <dbReference type="RuleBase" id="RU363037"/>
    </source>
</evidence>
<dbReference type="SUPFAM" id="SSF52374">
    <property type="entry name" value="Nucleotidylyl transferase"/>
    <property type="match status" value="1"/>
</dbReference>
<organism evidence="10 11">
    <name type="scientific">Nitrosospira multiformis</name>
    <dbReference type="NCBI Taxonomy" id="1231"/>
    <lineage>
        <taxon>Bacteria</taxon>
        <taxon>Pseudomonadati</taxon>
        <taxon>Pseudomonadota</taxon>
        <taxon>Betaproteobacteria</taxon>
        <taxon>Nitrosomonadales</taxon>
        <taxon>Nitrosomonadaceae</taxon>
        <taxon>Nitrosospira</taxon>
    </lineage>
</organism>
<feature type="domain" description="Glutamyl/glutaminyl-tRNA synthetase class Ib catalytic" evidence="9">
    <location>
        <begin position="12"/>
        <end position="253"/>
    </location>
</feature>
<dbReference type="GO" id="GO:0005524">
    <property type="term" value="F:ATP binding"/>
    <property type="evidence" value="ECO:0007669"/>
    <property type="project" value="UniProtKB-KW"/>
</dbReference>
<comment type="function">
    <text evidence="7">Catalyzes the tRNA-independent activation of glutamate in presence of ATP and the subsequent transfer of glutamate onto a tRNA(Asp). Glutamate is transferred on the 2-amino-5-(4,5-dihydroxy-2-cyclopenten-1-yl) moiety of the queuosine in the wobble position of the QUC anticodon.</text>
</comment>
<dbReference type="AlphaFoldDB" id="A0A2T5IAQ1"/>
<keyword evidence="3 7" id="KW-0547">Nucleotide-binding</keyword>
<dbReference type="GO" id="GO:0006424">
    <property type="term" value="P:glutamyl-tRNA aminoacylation"/>
    <property type="evidence" value="ECO:0007669"/>
    <property type="project" value="InterPro"/>
</dbReference>
<name>A0A2T5IAQ1_9PROT</name>
<evidence type="ECO:0000256" key="6">
    <source>
        <dbReference type="ARBA" id="ARBA00023146"/>
    </source>
</evidence>
<dbReference type="RefSeq" id="WP_107762312.1">
    <property type="nucleotide sequence ID" value="NZ_QAOK01000013.1"/>
</dbReference>
<feature type="binding site" evidence="7">
    <location>
        <position position="126"/>
    </location>
    <ligand>
        <name>Zn(2+)</name>
        <dbReference type="ChEBI" id="CHEBI:29105"/>
    </ligand>
</feature>
<dbReference type="EC" id="6.1.1.-" evidence="7"/>
<evidence type="ECO:0000256" key="4">
    <source>
        <dbReference type="ARBA" id="ARBA00022833"/>
    </source>
</evidence>
<sequence length="303" mass="34121">MENAFPLSPVYRGRFAPSPTGPLHFGSLVTAVGSYLEAKSRDGEWLVRIENLDMAREIPGASEEILNTLHLLGMEWDGSVVYQERRQDAYQAALRALEKQDLIYPCSCSRKEIADSSVLGIEGPVYPGTCRDRKHEPEFSGAWRLCTNNDLIEFEDAVQGIRQQRLQRDIGDFVIRRADGVFAYQLAVVVDDAEQGITHVVRGGDLLNSTPRQIHLQKLLGYSIPSYMHLPVVVNPWGEKLSKQTQAAPVDTSHPVLQLVKAIRFLGQTPPPEVSESSLRSFWIWAIENWSREAIPKNMSFMF</sequence>
<dbReference type="InterPro" id="IPR000924">
    <property type="entry name" value="Glu/Gln-tRNA-synth"/>
</dbReference>
<keyword evidence="6 7" id="KW-0030">Aminoacyl-tRNA synthetase</keyword>
<dbReference type="FunFam" id="3.40.50.620:FF:000093">
    <property type="entry name" value="Glutamyl-Q tRNA(Asp) synthetase"/>
    <property type="match status" value="1"/>
</dbReference>
<feature type="binding site" evidence="7">
    <location>
        <position position="202"/>
    </location>
    <ligand>
        <name>L-glutamate</name>
        <dbReference type="ChEBI" id="CHEBI:29985"/>
    </ligand>
</feature>
<keyword evidence="8" id="KW-0648">Protein biosynthesis</keyword>
<dbReference type="InterPro" id="IPR049940">
    <property type="entry name" value="GluQ/Sye"/>
</dbReference>
<feature type="binding site" evidence="7">
    <location>
        <position position="50"/>
    </location>
    <ligand>
        <name>L-glutamate</name>
        <dbReference type="ChEBI" id="CHEBI:29985"/>
    </ligand>
</feature>
<dbReference type="GO" id="GO:0006400">
    <property type="term" value="P:tRNA modification"/>
    <property type="evidence" value="ECO:0007669"/>
    <property type="project" value="InterPro"/>
</dbReference>
<accession>A0A2T5IAQ1</accession>
<evidence type="ECO:0000313" key="11">
    <source>
        <dbReference type="Proteomes" id="UP000244152"/>
    </source>
</evidence>
<dbReference type="HAMAP" id="MF_01428">
    <property type="entry name" value="Glu_Q_tRNA_synth"/>
    <property type="match status" value="1"/>
</dbReference>
<keyword evidence="2 7" id="KW-0479">Metal-binding</keyword>
<feature type="binding site" evidence="7">
    <location>
        <begin position="14"/>
        <end position="18"/>
    </location>
    <ligand>
        <name>L-glutamate</name>
        <dbReference type="ChEBI" id="CHEBI:29985"/>
    </ligand>
</feature>
<dbReference type="InterPro" id="IPR020058">
    <property type="entry name" value="Glu/Gln-tRNA-synth_Ib_cat-dom"/>
</dbReference>
<feature type="binding site" evidence="7">
    <location>
        <position position="184"/>
    </location>
    <ligand>
        <name>L-glutamate</name>
        <dbReference type="ChEBI" id="CHEBI:29985"/>
    </ligand>
</feature>
<evidence type="ECO:0000256" key="7">
    <source>
        <dbReference type="HAMAP-Rule" id="MF_01428"/>
    </source>
</evidence>
<evidence type="ECO:0000256" key="3">
    <source>
        <dbReference type="ARBA" id="ARBA00022741"/>
    </source>
</evidence>
<dbReference type="NCBIfam" id="NF004314">
    <property type="entry name" value="PRK05710.1-3"/>
    <property type="match status" value="1"/>
</dbReference>
<dbReference type="PANTHER" id="PTHR43311:SF1">
    <property type="entry name" value="GLUTAMYL-Q TRNA(ASP) SYNTHETASE"/>
    <property type="match status" value="1"/>
</dbReference>
<dbReference type="Proteomes" id="UP000244152">
    <property type="component" value="Unassembled WGS sequence"/>
</dbReference>
<feature type="short sequence motif" description="'KMSKS' region" evidence="7">
    <location>
        <begin position="240"/>
        <end position="244"/>
    </location>
</feature>
<evidence type="ECO:0000256" key="5">
    <source>
        <dbReference type="ARBA" id="ARBA00022840"/>
    </source>
</evidence>
<dbReference type="PRINTS" id="PR00987">
    <property type="entry name" value="TRNASYNTHGLU"/>
</dbReference>
<comment type="caution">
    <text evidence="10">The sequence shown here is derived from an EMBL/GenBank/DDBJ whole genome shotgun (WGS) entry which is preliminary data.</text>
</comment>
<comment type="cofactor">
    <cofactor evidence="7">
        <name>Zn(2+)</name>
        <dbReference type="ChEBI" id="CHEBI:29105"/>
    </cofactor>
    <text evidence="7">Binds 1 zinc ion per subunit.</text>
</comment>